<evidence type="ECO:0000256" key="3">
    <source>
        <dbReference type="ARBA" id="ARBA00023242"/>
    </source>
</evidence>
<dbReference type="Proteomes" id="UP001152523">
    <property type="component" value="Unassembled WGS sequence"/>
</dbReference>
<gene>
    <name evidence="6" type="ORF">CEPIT_LOCUS10432</name>
</gene>
<dbReference type="InterPro" id="IPR043452">
    <property type="entry name" value="BZIP46-like"/>
</dbReference>
<dbReference type="CDD" id="cd14707">
    <property type="entry name" value="bZIP_plant_BZIP46"/>
    <property type="match status" value="1"/>
</dbReference>
<dbReference type="Pfam" id="PF00170">
    <property type="entry name" value="bZIP_1"/>
    <property type="match status" value="1"/>
</dbReference>
<comment type="subcellular location">
    <subcellularLocation>
        <location evidence="1">Nucleus</location>
    </subcellularLocation>
</comment>
<dbReference type="InterPro" id="IPR046347">
    <property type="entry name" value="bZIP_sf"/>
</dbReference>
<evidence type="ECO:0000256" key="4">
    <source>
        <dbReference type="SAM" id="MobiDB-lite"/>
    </source>
</evidence>
<dbReference type="PANTHER" id="PTHR22952:SF433">
    <property type="entry name" value="PROTEIN FD"/>
    <property type="match status" value="1"/>
</dbReference>
<dbReference type="SUPFAM" id="SSF57959">
    <property type="entry name" value="Leucine zipper domain"/>
    <property type="match status" value="1"/>
</dbReference>
<organism evidence="6 7">
    <name type="scientific">Cuscuta epithymum</name>
    <dbReference type="NCBI Taxonomy" id="186058"/>
    <lineage>
        <taxon>Eukaryota</taxon>
        <taxon>Viridiplantae</taxon>
        <taxon>Streptophyta</taxon>
        <taxon>Embryophyta</taxon>
        <taxon>Tracheophyta</taxon>
        <taxon>Spermatophyta</taxon>
        <taxon>Magnoliopsida</taxon>
        <taxon>eudicotyledons</taxon>
        <taxon>Gunneridae</taxon>
        <taxon>Pentapetalae</taxon>
        <taxon>asterids</taxon>
        <taxon>lamiids</taxon>
        <taxon>Solanales</taxon>
        <taxon>Convolvulaceae</taxon>
        <taxon>Cuscuteae</taxon>
        <taxon>Cuscuta</taxon>
        <taxon>Cuscuta subgen. Cuscuta</taxon>
    </lineage>
</organism>
<name>A0AAV0D263_9ASTE</name>
<dbReference type="AlphaFoldDB" id="A0AAV0D263"/>
<evidence type="ECO:0000313" key="6">
    <source>
        <dbReference type="EMBL" id="CAH9088327.1"/>
    </source>
</evidence>
<dbReference type="PROSITE" id="PS50217">
    <property type="entry name" value="BZIP"/>
    <property type="match status" value="1"/>
</dbReference>
<dbReference type="GO" id="GO:0003677">
    <property type="term" value="F:DNA binding"/>
    <property type="evidence" value="ECO:0007669"/>
    <property type="project" value="UniProtKB-KW"/>
</dbReference>
<keyword evidence="3" id="KW-0539">Nucleus</keyword>
<reference evidence="6" key="1">
    <citation type="submission" date="2022-07" db="EMBL/GenBank/DDBJ databases">
        <authorList>
            <person name="Macas J."/>
            <person name="Novak P."/>
            <person name="Neumann P."/>
        </authorList>
    </citation>
    <scope>NUCLEOTIDE SEQUENCE</scope>
</reference>
<feature type="region of interest" description="Disordered" evidence="4">
    <location>
        <begin position="35"/>
        <end position="75"/>
    </location>
</feature>
<dbReference type="PANTHER" id="PTHR22952">
    <property type="entry name" value="CAMP-RESPONSE ELEMENT BINDING PROTEIN-RELATED"/>
    <property type="match status" value="1"/>
</dbReference>
<evidence type="ECO:0000256" key="1">
    <source>
        <dbReference type="ARBA" id="ARBA00004123"/>
    </source>
</evidence>
<proteinExistence type="predicted"/>
<dbReference type="PROSITE" id="PS00036">
    <property type="entry name" value="BZIP_BASIC"/>
    <property type="match status" value="1"/>
</dbReference>
<evidence type="ECO:0000313" key="7">
    <source>
        <dbReference type="Proteomes" id="UP001152523"/>
    </source>
</evidence>
<dbReference type="GO" id="GO:0045893">
    <property type="term" value="P:positive regulation of DNA-templated transcription"/>
    <property type="evidence" value="ECO:0007669"/>
    <property type="project" value="InterPro"/>
</dbReference>
<dbReference type="InterPro" id="IPR004827">
    <property type="entry name" value="bZIP"/>
</dbReference>
<dbReference type="EMBL" id="CAMAPF010000059">
    <property type="protein sequence ID" value="CAH9088327.1"/>
    <property type="molecule type" value="Genomic_DNA"/>
</dbReference>
<feature type="domain" description="BZIP" evidence="5">
    <location>
        <begin position="55"/>
        <end position="103"/>
    </location>
</feature>
<sequence>MLFDLNSIAVPDLHFMPPPPRMRSVDLGCFSAGGGGNDSGRIQKRSVDDSAQNFTDRRHKRMIKNRQSAARSRDRKQAYINQLEEEAHNLVEENDRLKLQLQQQQLCVSEAAAAPTLKKSSLHRTSSAPF</sequence>
<keyword evidence="2" id="KW-0238">DNA-binding</keyword>
<dbReference type="GO" id="GO:0005634">
    <property type="term" value="C:nucleus"/>
    <property type="evidence" value="ECO:0007669"/>
    <property type="project" value="UniProtKB-SubCell"/>
</dbReference>
<accession>A0AAV0D263</accession>
<evidence type="ECO:0000259" key="5">
    <source>
        <dbReference type="PROSITE" id="PS50217"/>
    </source>
</evidence>
<keyword evidence="7" id="KW-1185">Reference proteome</keyword>
<dbReference type="Gene3D" id="1.20.5.170">
    <property type="match status" value="1"/>
</dbReference>
<comment type="caution">
    <text evidence="6">The sequence shown here is derived from an EMBL/GenBank/DDBJ whole genome shotgun (WGS) entry which is preliminary data.</text>
</comment>
<protein>
    <recommendedName>
        <fullName evidence="5">BZIP domain-containing protein</fullName>
    </recommendedName>
</protein>
<dbReference type="SMART" id="SM00338">
    <property type="entry name" value="BRLZ"/>
    <property type="match status" value="1"/>
</dbReference>
<dbReference type="GO" id="GO:0003700">
    <property type="term" value="F:DNA-binding transcription factor activity"/>
    <property type="evidence" value="ECO:0007669"/>
    <property type="project" value="InterPro"/>
</dbReference>
<evidence type="ECO:0000256" key="2">
    <source>
        <dbReference type="ARBA" id="ARBA00023125"/>
    </source>
</evidence>